<accession>A0ABR9ECD9</accession>
<protein>
    <recommendedName>
        <fullName evidence="3">DUF1456 domain-containing protein</fullName>
    </recommendedName>
</protein>
<name>A0ABR9ECD9_9GAMM</name>
<gene>
    <name evidence="1" type="ORF">PAUR_a2283</name>
</gene>
<dbReference type="PANTHER" id="PTHR37805">
    <property type="entry name" value="CYTOPLASMIC PROTEIN-RELATED"/>
    <property type="match status" value="1"/>
</dbReference>
<reference evidence="1 2" key="1">
    <citation type="submission" date="2015-03" db="EMBL/GenBank/DDBJ databases">
        <title>Genome sequence of Pseudoalteromonas aurantia.</title>
        <authorList>
            <person name="Xie B.-B."/>
            <person name="Rong J.-C."/>
            <person name="Qin Q.-L."/>
            <person name="Zhang Y.-Z."/>
        </authorList>
    </citation>
    <scope>NUCLEOTIDE SEQUENCE [LARGE SCALE GENOMIC DNA]</scope>
    <source>
        <strain evidence="1 2">208</strain>
    </source>
</reference>
<evidence type="ECO:0000313" key="1">
    <source>
        <dbReference type="EMBL" id="MBE0368634.1"/>
    </source>
</evidence>
<dbReference type="PANTHER" id="PTHR37805:SF1">
    <property type="entry name" value="CYTOPLASMIC PROTEIN"/>
    <property type="match status" value="1"/>
</dbReference>
<dbReference type="EMBL" id="AQGV01000012">
    <property type="protein sequence ID" value="MBE0368634.1"/>
    <property type="molecule type" value="Genomic_DNA"/>
</dbReference>
<dbReference type="Proteomes" id="UP000615755">
    <property type="component" value="Unassembled WGS sequence"/>
</dbReference>
<proteinExistence type="predicted"/>
<evidence type="ECO:0000313" key="2">
    <source>
        <dbReference type="Proteomes" id="UP000615755"/>
    </source>
</evidence>
<keyword evidence="2" id="KW-1185">Reference proteome</keyword>
<evidence type="ECO:0008006" key="3">
    <source>
        <dbReference type="Google" id="ProtNLM"/>
    </source>
</evidence>
<organism evidence="1 2">
    <name type="scientific">Pseudoalteromonas aurantia 208</name>
    <dbReference type="NCBI Taxonomy" id="1314867"/>
    <lineage>
        <taxon>Bacteria</taxon>
        <taxon>Pseudomonadati</taxon>
        <taxon>Pseudomonadota</taxon>
        <taxon>Gammaproteobacteria</taxon>
        <taxon>Alteromonadales</taxon>
        <taxon>Pseudoalteromonadaceae</taxon>
        <taxon>Pseudoalteromonas</taxon>
    </lineage>
</organism>
<dbReference type="RefSeq" id="WP_192507883.1">
    <property type="nucleotide sequence ID" value="NZ_AQGV01000012.1"/>
</dbReference>
<sequence>MNNNDVLRRVRYTFDLSDSQVIEVFSLTGVKVTNEQVRSWLKQDAAEGFTVLADLELSSFLNGFIDLKRGKRAGEQAKPENSLNNNMIFQKLRIALNLKAEDILDLLQLVDVQMSKHELSAFFRKPGNKHYRVCKDQMLHHFLQALQCQFNPSVDNVE</sequence>
<dbReference type="InterPro" id="IPR009921">
    <property type="entry name" value="YehS-like"/>
</dbReference>
<dbReference type="Pfam" id="PF07308">
    <property type="entry name" value="DUF1456"/>
    <property type="match status" value="2"/>
</dbReference>
<comment type="caution">
    <text evidence="1">The sequence shown here is derived from an EMBL/GenBank/DDBJ whole genome shotgun (WGS) entry which is preliminary data.</text>
</comment>